<dbReference type="InterPro" id="IPR036188">
    <property type="entry name" value="FAD/NAD-bd_sf"/>
</dbReference>
<proteinExistence type="inferred from homology"/>
<dbReference type="PANTHER" id="PTHR42877:SF7">
    <property type="entry name" value="FLAVIN-BINDING MONOOXYGENASE-RELATED"/>
    <property type="match status" value="1"/>
</dbReference>
<dbReference type="PANTHER" id="PTHR42877">
    <property type="entry name" value="L-ORNITHINE N(5)-MONOOXYGENASE-RELATED"/>
    <property type="match status" value="1"/>
</dbReference>
<comment type="caution">
    <text evidence="2">The sequence shown here is derived from an EMBL/GenBank/DDBJ whole genome shotgun (WGS) entry which is preliminary data.</text>
</comment>
<evidence type="ECO:0000313" key="2">
    <source>
        <dbReference type="EMBL" id="KAH9826205.1"/>
    </source>
</evidence>
<dbReference type="Proteomes" id="UP001138500">
    <property type="component" value="Unassembled WGS sequence"/>
</dbReference>
<comment type="similarity">
    <text evidence="1">Belongs to the FAD-binding monooxygenase family.</text>
</comment>
<accession>A0A9W7SP75</accession>
<reference evidence="2 3" key="2">
    <citation type="journal article" date="2021" name="Curr. Genet.">
        <title>Genetic response to nitrogen starvation in the aggressive Eucalyptus foliar pathogen Teratosphaeria destructans.</title>
        <authorList>
            <person name="Havenga M."/>
            <person name="Wingfield B.D."/>
            <person name="Wingfield M.J."/>
            <person name="Dreyer L.L."/>
            <person name="Roets F."/>
            <person name="Aylward J."/>
        </authorList>
    </citation>
    <scope>NUCLEOTIDE SEQUENCE [LARGE SCALE GENOMIC DNA]</scope>
    <source>
        <strain evidence="2">CMW44962</strain>
    </source>
</reference>
<keyword evidence="2" id="KW-0560">Oxidoreductase</keyword>
<keyword evidence="2" id="KW-0503">Monooxygenase</keyword>
<evidence type="ECO:0000313" key="3">
    <source>
        <dbReference type="Proteomes" id="UP001138500"/>
    </source>
</evidence>
<reference evidence="2 3" key="1">
    <citation type="journal article" date="2018" name="IMA Fungus">
        <title>IMA Genome-F 10: Nine draft genome sequences of Claviceps purpurea s.lat., including C. arundinis, C. humidiphila, and C. cf. spartinae, pseudomolecules for the pitch canker pathogen Fusarium circinatum, draft genome of Davidsoniella eucalypti, Grosmannia galeiformis, Quambalaria eucalypti, and Teratosphaeria destructans.</title>
        <authorList>
            <person name="Wingfield B.D."/>
            <person name="Liu M."/>
            <person name="Nguyen H.D."/>
            <person name="Lane F.A."/>
            <person name="Morgan S.W."/>
            <person name="De Vos L."/>
            <person name="Wilken P.M."/>
            <person name="Duong T.A."/>
            <person name="Aylward J."/>
            <person name="Coetzee M.P."/>
            <person name="Dadej K."/>
            <person name="De Beer Z.W."/>
            <person name="Findlay W."/>
            <person name="Havenga M."/>
            <person name="Kolarik M."/>
            <person name="Menzies J.G."/>
            <person name="Naidoo K."/>
            <person name="Pochopski O."/>
            <person name="Shoukouhi P."/>
            <person name="Santana Q.C."/>
            <person name="Seifert K.A."/>
            <person name="Soal N."/>
            <person name="Steenkamp E.T."/>
            <person name="Tatham C.T."/>
            <person name="van der Nest M.A."/>
            <person name="Wingfield M.J."/>
        </authorList>
    </citation>
    <scope>NUCLEOTIDE SEQUENCE [LARGE SCALE GENOMIC DNA]</scope>
    <source>
        <strain evidence="2">CMW44962</strain>
    </source>
</reference>
<organism evidence="2 3">
    <name type="scientific">Teratosphaeria destructans</name>
    <dbReference type="NCBI Taxonomy" id="418781"/>
    <lineage>
        <taxon>Eukaryota</taxon>
        <taxon>Fungi</taxon>
        <taxon>Dikarya</taxon>
        <taxon>Ascomycota</taxon>
        <taxon>Pezizomycotina</taxon>
        <taxon>Dothideomycetes</taxon>
        <taxon>Dothideomycetidae</taxon>
        <taxon>Mycosphaerellales</taxon>
        <taxon>Teratosphaeriaceae</taxon>
        <taxon>Teratosphaeria</taxon>
    </lineage>
</organism>
<protein>
    <submittedName>
        <fullName evidence="2">Sterigmatocystin biosynthesis monooxygenase stcW</fullName>
    </submittedName>
</protein>
<dbReference type="Gene3D" id="3.50.50.60">
    <property type="entry name" value="FAD/NAD(P)-binding domain"/>
    <property type="match status" value="1"/>
</dbReference>
<dbReference type="AlphaFoldDB" id="A0A9W7SP75"/>
<dbReference type="OrthoDB" id="74360at2759"/>
<evidence type="ECO:0000256" key="1">
    <source>
        <dbReference type="ARBA" id="ARBA00010139"/>
    </source>
</evidence>
<dbReference type="EMBL" id="RIBY02002017">
    <property type="protein sequence ID" value="KAH9826205.1"/>
    <property type="molecule type" value="Genomic_DNA"/>
</dbReference>
<dbReference type="InterPro" id="IPR051209">
    <property type="entry name" value="FAD-bind_Monooxygenase_sf"/>
</dbReference>
<sequence length="137" mass="16091">MLGPNGAIGEGSLTAMIQATGDYIVKAIRKIQKERVKRMVVRAARVRDFLRYCDAGLHCLEALRSPRWEDYEYVYRAEEGEEANPMGWLGNGWVQNQLVPEVRDIDLGYYIMPQFQEYPRHPRPEEDERDRIQPWSY</sequence>
<name>A0A9W7SP75_9PEZI</name>
<keyword evidence="3" id="KW-1185">Reference proteome</keyword>
<gene>
    <name evidence="2" type="ORF">Tdes44962_MAKER10069</name>
</gene>
<dbReference type="GO" id="GO:0004497">
    <property type="term" value="F:monooxygenase activity"/>
    <property type="evidence" value="ECO:0007669"/>
    <property type="project" value="UniProtKB-KW"/>
</dbReference>